<feature type="chain" id="PRO_5001668514" evidence="1">
    <location>
        <begin position="21"/>
        <end position="164"/>
    </location>
</feature>
<dbReference type="AlphaFoldDB" id="A0A069QGW2"/>
<evidence type="ECO:0000313" key="3">
    <source>
        <dbReference type="Proteomes" id="UP000027442"/>
    </source>
</evidence>
<dbReference type="RefSeq" id="WP_018967997.1">
    <property type="nucleotide sequence ID" value="NZ_KB899219.1"/>
</dbReference>
<comment type="caution">
    <text evidence="2">The sequence shown here is derived from an EMBL/GenBank/DDBJ whole genome shotgun (WGS) entry which is preliminary data.</text>
</comment>
<feature type="signal peptide" evidence="1">
    <location>
        <begin position="1"/>
        <end position="20"/>
    </location>
</feature>
<evidence type="ECO:0000313" key="2">
    <source>
        <dbReference type="EMBL" id="KDR51259.1"/>
    </source>
</evidence>
<accession>A0A069QGW2</accession>
<dbReference type="PATRIC" id="fig|1122985.7.peg.2807"/>
<protein>
    <submittedName>
        <fullName evidence="2">Uncharacterized protein</fullName>
    </submittedName>
</protein>
<keyword evidence="3" id="KW-1185">Reference proteome</keyword>
<organism evidence="2 3">
    <name type="scientific">Hoylesella loescheii DSM 19665 = JCM 12249 = ATCC 15930</name>
    <dbReference type="NCBI Taxonomy" id="1122985"/>
    <lineage>
        <taxon>Bacteria</taxon>
        <taxon>Pseudomonadati</taxon>
        <taxon>Bacteroidota</taxon>
        <taxon>Bacteroidia</taxon>
        <taxon>Bacteroidales</taxon>
        <taxon>Prevotellaceae</taxon>
        <taxon>Hoylesella</taxon>
    </lineage>
</organism>
<sequence>MKRLMMIVWLLTLVSANLFAQKKETLSHEETVAYAKYLVENKQLFLREPAEKLFYKLETAGFPIEHMSTVSAGPWGEERTRGVIFYNYPSSVIDSDNPTVVILEVKLDMDFNEHDFWRSLPDEGWMECIMKKTKHYLVNDIICKVTKIYPEDSPLVKEMYKLTH</sequence>
<proteinExistence type="predicted"/>
<dbReference type="HOGENOM" id="CLU_1676282_0_0_10"/>
<keyword evidence="1" id="KW-0732">Signal</keyword>
<reference evidence="2 3" key="1">
    <citation type="submission" date="2013-08" db="EMBL/GenBank/DDBJ databases">
        <authorList>
            <person name="Weinstock G."/>
            <person name="Sodergren E."/>
            <person name="Wylie T."/>
            <person name="Fulton L."/>
            <person name="Fulton R."/>
            <person name="Fronick C."/>
            <person name="O'Laughlin M."/>
            <person name="Godfrey J."/>
            <person name="Miner T."/>
            <person name="Herter B."/>
            <person name="Appelbaum E."/>
            <person name="Cordes M."/>
            <person name="Lek S."/>
            <person name="Wollam A."/>
            <person name="Pepin K.H."/>
            <person name="Palsikar V.B."/>
            <person name="Mitreva M."/>
            <person name="Wilson R.K."/>
        </authorList>
    </citation>
    <scope>NUCLEOTIDE SEQUENCE [LARGE SCALE GENOMIC DNA]</scope>
    <source>
        <strain evidence="2 3">ATCC 15930</strain>
    </source>
</reference>
<name>A0A069QGW2_HOYLO</name>
<dbReference type="EMBL" id="JNGW01000117">
    <property type="protein sequence ID" value="KDR51259.1"/>
    <property type="molecule type" value="Genomic_DNA"/>
</dbReference>
<dbReference type="Proteomes" id="UP000027442">
    <property type="component" value="Unassembled WGS sequence"/>
</dbReference>
<gene>
    <name evidence="2" type="ORF">HMPREF1991_02712</name>
</gene>
<evidence type="ECO:0000256" key="1">
    <source>
        <dbReference type="SAM" id="SignalP"/>
    </source>
</evidence>